<evidence type="ECO:0000256" key="4">
    <source>
        <dbReference type="SAM" id="SignalP"/>
    </source>
</evidence>
<dbReference type="Pfam" id="PF13379">
    <property type="entry name" value="NMT1_2"/>
    <property type="match status" value="1"/>
</dbReference>
<dbReference type="PANTHER" id="PTHR30024">
    <property type="entry name" value="ALIPHATIC SULFONATES-BINDING PROTEIN-RELATED"/>
    <property type="match status" value="1"/>
</dbReference>
<reference evidence="5 6" key="1">
    <citation type="submission" date="2018-05" db="EMBL/GenBank/DDBJ databases">
        <title>Genomic Encyclopedia of Type Strains, Phase IV (KMG-IV): sequencing the most valuable type-strain genomes for metagenomic binning, comparative biology and taxonomic classification.</title>
        <authorList>
            <person name="Goeker M."/>
        </authorList>
    </citation>
    <scope>NUCLEOTIDE SEQUENCE [LARGE SCALE GENOMIC DNA]</scope>
    <source>
        <strain evidence="5 6">DSM 28556</strain>
    </source>
</reference>
<dbReference type="OrthoDB" id="9815602at2"/>
<dbReference type="Proteomes" id="UP000247978">
    <property type="component" value="Unassembled WGS sequence"/>
</dbReference>
<proteinExistence type="inferred from homology"/>
<evidence type="ECO:0000256" key="3">
    <source>
        <dbReference type="ARBA" id="ARBA00022729"/>
    </source>
</evidence>
<evidence type="ECO:0000256" key="1">
    <source>
        <dbReference type="ARBA" id="ARBA00004418"/>
    </source>
</evidence>
<evidence type="ECO:0000313" key="6">
    <source>
        <dbReference type="Proteomes" id="UP000247978"/>
    </source>
</evidence>
<dbReference type="Gene3D" id="3.40.190.10">
    <property type="entry name" value="Periplasmic binding protein-like II"/>
    <property type="match status" value="3"/>
</dbReference>
<dbReference type="AlphaFoldDB" id="A0A2V3VV98"/>
<feature type="signal peptide" evidence="4">
    <location>
        <begin position="1"/>
        <end position="19"/>
    </location>
</feature>
<dbReference type="GO" id="GO:0042597">
    <property type="term" value="C:periplasmic space"/>
    <property type="evidence" value="ECO:0007669"/>
    <property type="project" value="UniProtKB-SubCell"/>
</dbReference>
<dbReference type="RefSeq" id="WP_110395850.1">
    <property type="nucleotide sequence ID" value="NZ_JBHUHB010000001.1"/>
</dbReference>
<accession>A0A2V3VV98</accession>
<dbReference type="SUPFAM" id="SSF53850">
    <property type="entry name" value="Periplasmic binding protein-like II"/>
    <property type="match status" value="1"/>
</dbReference>
<gene>
    <name evidence="5" type="ORF">DFR56_10944</name>
</gene>
<sequence length="375" mass="41557">MKRTSKVLSLLLIIALAMSACGGASEKKEQAGNGSKEELTKITIGVSPFQDTLLPIIGEEKGWFEEEGLDVSFEMLAWNAVMPALASGSVDVAVYNTTGIVSGHNKMEEAIFLYPWNIFTEGQAMMGRPDVGFKTVEDFEAEGMSHEDAVKETALQLKGKTIVTTMGSDMGKSVIEVTENNGIAREDFEVIDMDPDQGLAAFISGTGDAYVGGIPQRTRLEKEGYTTMLVGPDLAPVPINGWISTDSFTKENEEALLKLQHVMFKVIRYTEENMEEVGNIITDKINSETGAGMTVDQFEKYFTEIEDFPGNAALVNENILDEKGFGYWKRTWDNDNKYFVEVDKLIPKEVPYSAFKGEEFQQKYMDKYGADESGY</sequence>
<comment type="caution">
    <text evidence="5">The sequence shown here is derived from an EMBL/GenBank/DDBJ whole genome shotgun (WGS) entry which is preliminary data.</text>
</comment>
<protein>
    <submittedName>
        <fullName evidence="5">ABC-type nitrate/sulfonate/bicarbonate transport system substrate-binding protein</fullName>
    </submittedName>
</protein>
<feature type="chain" id="PRO_5039516080" evidence="4">
    <location>
        <begin position="20"/>
        <end position="375"/>
    </location>
</feature>
<keyword evidence="3 4" id="KW-0732">Signal</keyword>
<comment type="similarity">
    <text evidence="2">Belongs to the bacterial solute-binding protein SsuA/TauA family.</text>
</comment>
<dbReference type="PANTHER" id="PTHR30024:SF47">
    <property type="entry name" value="TAURINE-BINDING PERIPLASMIC PROTEIN"/>
    <property type="match status" value="1"/>
</dbReference>
<evidence type="ECO:0000256" key="2">
    <source>
        <dbReference type="ARBA" id="ARBA00010742"/>
    </source>
</evidence>
<comment type="subcellular location">
    <subcellularLocation>
        <location evidence="1">Periplasm</location>
    </subcellularLocation>
</comment>
<organism evidence="5 6">
    <name type="scientific">Pseudogracilibacillus auburnensis</name>
    <dbReference type="NCBI Taxonomy" id="1494959"/>
    <lineage>
        <taxon>Bacteria</taxon>
        <taxon>Bacillati</taxon>
        <taxon>Bacillota</taxon>
        <taxon>Bacilli</taxon>
        <taxon>Bacillales</taxon>
        <taxon>Bacillaceae</taxon>
        <taxon>Pseudogracilibacillus</taxon>
    </lineage>
</organism>
<dbReference type="PROSITE" id="PS51257">
    <property type="entry name" value="PROKAR_LIPOPROTEIN"/>
    <property type="match status" value="1"/>
</dbReference>
<evidence type="ECO:0000313" key="5">
    <source>
        <dbReference type="EMBL" id="PXW85882.1"/>
    </source>
</evidence>
<dbReference type="EMBL" id="QJJQ01000009">
    <property type="protein sequence ID" value="PXW85882.1"/>
    <property type="molecule type" value="Genomic_DNA"/>
</dbReference>
<keyword evidence="6" id="KW-1185">Reference proteome</keyword>
<name>A0A2V3VV98_9BACI</name>